<evidence type="ECO:0000256" key="1">
    <source>
        <dbReference type="ARBA" id="ARBA00004141"/>
    </source>
</evidence>
<evidence type="ECO:0000256" key="6">
    <source>
        <dbReference type="SAM" id="Phobius"/>
    </source>
</evidence>
<dbReference type="Proteomes" id="UP000054047">
    <property type="component" value="Unassembled WGS sequence"/>
</dbReference>
<feature type="domain" description="STAS" evidence="7">
    <location>
        <begin position="319"/>
        <end position="436"/>
    </location>
</feature>
<dbReference type="Pfam" id="PF00916">
    <property type="entry name" value="Sulfate_transp"/>
    <property type="match status" value="1"/>
</dbReference>
<dbReference type="AlphaFoldDB" id="A0A0C2GN28"/>
<evidence type="ECO:0000256" key="5">
    <source>
        <dbReference type="SAM" id="MobiDB-lite"/>
    </source>
</evidence>
<dbReference type="Gene3D" id="3.30.750.24">
    <property type="entry name" value="STAS domain"/>
    <property type="match status" value="1"/>
</dbReference>
<feature type="transmembrane region" description="Helical" evidence="6">
    <location>
        <begin position="44"/>
        <end position="63"/>
    </location>
</feature>
<keyword evidence="9" id="KW-1185">Reference proteome</keyword>
<gene>
    <name evidence="8" type="ORF">ANCDUO_09306</name>
</gene>
<organism evidence="8 9">
    <name type="scientific">Ancylostoma duodenale</name>
    <dbReference type="NCBI Taxonomy" id="51022"/>
    <lineage>
        <taxon>Eukaryota</taxon>
        <taxon>Metazoa</taxon>
        <taxon>Ecdysozoa</taxon>
        <taxon>Nematoda</taxon>
        <taxon>Chromadorea</taxon>
        <taxon>Rhabditida</taxon>
        <taxon>Rhabditina</taxon>
        <taxon>Rhabditomorpha</taxon>
        <taxon>Strongyloidea</taxon>
        <taxon>Ancylostomatidae</taxon>
        <taxon>Ancylostomatinae</taxon>
        <taxon>Ancylostoma</taxon>
    </lineage>
</organism>
<evidence type="ECO:0000313" key="8">
    <source>
        <dbReference type="EMBL" id="KIH60449.1"/>
    </source>
</evidence>
<accession>A0A0C2GN28</accession>
<evidence type="ECO:0000259" key="7">
    <source>
        <dbReference type="PROSITE" id="PS50801"/>
    </source>
</evidence>
<feature type="transmembrane region" description="Helical" evidence="6">
    <location>
        <begin position="120"/>
        <end position="140"/>
    </location>
</feature>
<name>A0A0C2GN28_9BILA</name>
<reference evidence="8 9" key="1">
    <citation type="submission" date="2013-12" db="EMBL/GenBank/DDBJ databases">
        <title>Draft genome of the parsitic nematode Ancylostoma duodenale.</title>
        <authorList>
            <person name="Mitreva M."/>
        </authorList>
    </citation>
    <scope>NUCLEOTIDE SEQUENCE [LARGE SCALE GENOMIC DNA]</scope>
    <source>
        <strain evidence="8 9">Zhejiang</strain>
    </source>
</reference>
<feature type="compositionally biased region" description="Basic and acidic residues" evidence="5">
    <location>
        <begin position="445"/>
        <end position="458"/>
    </location>
</feature>
<dbReference type="CDD" id="cd07042">
    <property type="entry name" value="STAS_SulP_like_sulfate_transporter"/>
    <property type="match status" value="1"/>
</dbReference>
<evidence type="ECO:0000256" key="2">
    <source>
        <dbReference type="ARBA" id="ARBA00022692"/>
    </source>
</evidence>
<feature type="transmembrane region" description="Helical" evidence="6">
    <location>
        <begin position="12"/>
        <end position="32"/>
    </location>
</feature>
<keyword evidence="2 6" id="KW-0812">Transmembrane</keyword>
<evidence type="ECO:0000256" key="4">
    <source>
        <dbReference type="ARBA" id="ARBA00023136"/>
    </source>
</evidence>
<keyword evidence="4 6" id="KW-0472">Membrane</keyword>
<dbReference type="EMBL" id="KN730956">
    <property type="protein sequence ID" value="KIH60449.1"/>
    <property type="molecule type" value="Genomic_DNA"/>
</dbReference>
<dbReference type="SUPFAM" id="SSF52091">
    <property type="entry name" value="SpoIIaa-like"/>
    <property type="match status" value="1"/>
</dbReference>
<keyword evidence="3 6" id="KW-1133">Transmembrane helix</keyword>
<protein>
    <submittedName>
        <fullName evidence="8">STAS domain protein</fullName>
    </submittedName>
</protein>
<dbReference type="OrthoDB" id="288203at2759"/>
<dbReference type="GO" id="GO:0016020">
    <property type="term" value="C:membrane"/>
    <property type="evidence" value="ECO:0007669"/>
    <property type="project" value="UniProtKB-SubCell"/>
</dbReference>
<evidence type="ECO:0000256" key="3">
    <source>
        <dbReference type="ARBA" id="ARBA00022989"/>
    </source>
</evidence>
<dbReference type="InterPro" id="IPR011547">
    <property type="entry name" value="SLC26A/SulP_dom"/>
</dbReference>
<feature type="transmembrane region" description="Helical" evidence="6">
    <location>
        <begin position="256"/>
        <end position="281"/>
    </location>
</feature>
<proteinExistence type="predicted"/>
<feature type="region of interest" description="Disordered" evidence="5">
    <location>
        <begin position="445"/>
        <end position="471"/>
    </location>
</feature>
<comment type="subcellular location">
    <subcellularLocation>
        <location evidence="1">Membrane</location>
        <topology evidence="1">Multi-pass membrane protein</topology>
    </subcellularLocation>
</comment>
<dbReference type="InterPro" id="IPR001902">
    <property type="entry name" value="SLC26A/SulP_fam"/>
</dbReference>
<dbReference type="GO" id="GO:0055085">
    <property type="term" value="P:transmembrane transport"/>
    <property type="evidence" value="ECO:0007669"/>
    <property type="project" value="InterPro"/>
</dbReference>
<feature type="transmembrane region" description="Helical" evidence="6">
    <location>
        <begin position="160"/>
        <end position="183"/>
    </location>
</feature>
<dbReference type="InterPro" id="IPR002645">
    <property type="entry name" value="STAS_dom"/>
</dbReference>
<dbReference type="Pfam" id="PF01740">
    <property type="entry name" value="STAS"/>
    <property type="match status" value="1"/>
</dbReference>
<evidence type="ECO:0000313" key="9">
    <source>
        <dbReference type="Proteomes" id="UP000054047"/>
    </source>
</evidence>
<dbReference type="PANTHER" id="PTHR11814">
    <property type="entry name" value="SULFATE TRANSPORTER"/>
    <property type="match status" value="1"/>
</dbReference>
<feature type="transmembrane region" description="Helical" evidence="6">
    <location>
        <begin position="189"/>
        <end position="212"/>
    </location>
</feature>
<dbReference type="InterPro" id="IPR036513">
    <property type="entry name" value="STAS_dom_sf"/>
</dbReference>
<sequence length="471" mass="52561">MWTDGVSPVKEIHVATTIIFFAGCIQVLMGVFRLQYLTTVFSEQVMSGFVVGGGIHVFFAQIGDTLGIKLPRRSGPGYLYYAVVGITATNYAELSRRHNIKVLGNIPTEFPPPSLPRFDLIQYIGVNVVAIALTAVAIHLTVAKIVEKRYKYKINHGQELYALGFVSVLSSFFPVFPVTSGFARSVVGAAVGGSTQLTCLFSSLALVLVILYIGPALEYLPQCILSTMIIVSQKVMFAKFAELRELWPVFKVDFTIWLMSMILTVCFDMGEGLLLATGFAVSTTIIRMQKPKWHFLSRDCNTGSFKETKKKHLEFVGGNVCVFRMDAPLIFTSPLKDVQTTHTTTHYYSKARAAHKGAAREDRCRLVIDCGGFPYVDYLGLTTLKTVVADLIAANVQTFLVVQKGDMRKLFEVTDFYVSVERERIFEKLDDAVRHAEESMDVRIKEDGEPQREEKGEELNCDFVNDQCPNT</sequence>
<dbReference type="PROSITE" id="PS50801">
    <property type="entry name" value="STAS"/>
    <property type="match status" value="1"/>
</dbReference>